<sequence>MTALPYSPMRERSVLVPLVPPPRRSGACAESPPKDARQQGQMVAFKPSAGLVGWRLHLACPMGARLKRYGLNERLRRWVKTCLDHQTQCWDHQLEILHDRMGCTLRKFLDDIKLGAEADMLEGRIALQRGLVRQEKWADRNLMNLTEDKSKVLPRGEEAPQQHPAEMRNLYAGVIQLHNLLIWSQTCCPCATRSIRRDAAPRHGPSPGGGDVLPTGTTPELATTAPRRPRADPNPDKLGITAEPPAGQGKKTPQHFCPAEDPGGWMMGRRRKVLAEGTGRAATRLKVLSQAGVEPAVS</sequence>
<feature type="region of interest" description="Disordered" evidence="1">
    <location>
        <begin position="198"/>
        <end position="267"/>
    </location>
</feature>
<comment type="caution">
    <text evidence="2">The sequence shown here is derived from an EMBL/GenBank/DDBJ whole genome shotgun (WGS) entry which is preliminary data.</text>
</comment>
<organism evidence="2 3">
    <name type="scientific">Mycteria americana</name>
    <name type="common">Wood stork</name>
    <dbReference type="NCBI Taxonomy" id="33587"/>
    <lineage>
        <taxon>Eukaryota</taxon>
        <taxon>Metazoa</taxon>
        <taxon>Chordata</taxon>
        <taxon>Craniata</taxon>
        <taxon>Vertebrata</taxon>
        <taxon>Euteleostomi</taxon>
        <taxon>Archelosauria</taxon>
        <taxon>Archosauria</taxon>
        <taxon>Dinosauria</taxon>
        <taxon>Saurischia</taxon>
        <taxon>Theropoda</taxon>
        <taxon>Coelurosauria</taxon>
        <taxon>Aves</taxon>
        <taxon>Neognathae</taxon>
        <taxon>Neoaves</taxon>
        <taxon>Aequornithes</taxon>
        <taxon>Ciconiiformes</taxon>
        <taxon>Ciconiidae</taxon>
        <taxon>Mycteria</taxon>
    </lineage>
</organism>
<dbReference type="Proteomes" id="UP001333110">
    <property type="component" value="Unassembled WGS sequence"/>
</dbReference>
<dbReference type="EMBL" id="JAUNZN010000003">
    <property type="protein sequence ID" value="KAK4823785.1"/>
    <property type="molecule type" value="Genomic_DNA"/>
</dbReference>
<accession>A0AAN7NDC5</accession>
<evidence type="ECO:0000256" key="1">
    <source>
        <dbReference type="SAM" id="MobiDB-lite"/>
    </source>
</evidence>
<feature type="compositionally biased region" description="Low complexity" evidence="1">
    <location>
        <begin position="217"/>
        <end position="226"/>
    </location>
</feature>
<name>A0AAN7NDC5_MYCAM</name>
<evidence type="ECO:0000313" key="3">
    <source>
        <dbReference type="Proteomes" id="UP001333110"/>
    </source>
</evidence>
<keyword evidence="3" id="KW-1185">Reference proteome</keyword>
<protein>
    <submittedName>
        <fullName evidence="2">Uncharacterized protein</fullName>
    </submittedName>
</protein>
<gene>
    <name evidence="2" type="ORF">QYF61_006507</name>
</gene>
<proteinExistence type="predicted"/>
<dbReference type="AlphaFoldDB" id="A0AAN7NDC5"/>
<evidence type="ECO:0000313" key="2">
    <source>
        <dbReference type="EMBL" id="KAK4823785.1"/>
    </source>
</evidence>
<reference evidence="2 3" key="1">
    <citation type="journal article" date="2023" name="J. Hered.">
        <title>Chromosome-level genome of the wood stork (Mycteria americana) provides insight into avian chromosome evolution.</title>
        <authorList>
            <person name="Flamio R. Jr."/>
            <person name="Ramstad K.M."/>
        </authorList>
    </citation>
    <scope>NUCLEOTIDE SEQUENCE [LARGE SCALE GENOMIC DNA]</scope>
    <source>
        <strain evidence="2">JAX WOST 10</strain>
    </source>
</reference>